<dbReference type="Gene3D" id="3.30.540.30">
    <property type="match status" value="1"/>
</dbReference>
<gene>
    <name evidence="3" type="ORF">MAC_04177</name>
</gene>
<reference evidence="3 4" key="1">
    <citation type="journal article" date="2011" name="PLoS Genet.">
        <title>Genome sequencing and comparative transcriptomics of the model entomopathogenic fungi Metarhizium anisopliae and M. acridum.</title>
        <authorList>
            <person name="Gao Q."/>
            <person name="Jin K."/>
            <person name="Ying S.H."/>
            <person name="Zhang Y."/>
            <person name="Xiao G."/>
            <person name="Shang Y."/>
            <person name="Duan Z."/>
            <person name="Hu X."/>
            <person name="Xie X.Q."/>
            <person name="Zhou G."/>
            <person name="Peng G."/>
            <person name="Luo Z."/>
            <person name="Huang W."/>
            <person name="Wang B."/>
            <person name="Fang W."/>
            <person name="Wang S."/>
            <person name="Zhong Y."/>
            <person name="Ma L.J."/>
            <person name="St Leger R.J."/>
            <person name="Zhao G.P."/>
            <person name="Pei Y."/>
            <person name="Feng M.G."/>
            <person name="Xia Y."/>
            <person name="Wang C."/>
        </authorList>
    </citation>
    <scope>NUCLEOTIDE SEQUENCE [LARGE SCALE GENOMIC DNA]</scope>
    <source>
        <strain evidence="3 4">CQMa 102</strain>
    </source>
</reference>
<proteinExistence type="predicted"/>
<organism evidence="4">
    <name type="scientific">Metarhizium acridum (strain CQMa 102)</name>
    <dbReference type="NCBI Taxonomy" id="655827"/>
    <lineage>
        <taxon>Eukaryota</taxon>
        <taxon>Fungi</taxon>
        <taxon>Dikarya</taxon>
        <taxon>Ascomycota</taxon>
        <taxon>Pezizomycotina</taxon>
        <taxon>Sordariomycetes</taxon>
        <taxon>Hypocreomycetidae</taxon>
        <taxon>Hypocreales</taxon>
        <taxon>Clavicipitaceae</taxon>
        <taxon>Metarhizium</taxon>
    </lineage>
</organism>
<dbReference type="OrthoDB" id="4694525at2759"/>
<name>E9E2S9_METAQ</name>
<evidence type="ECO:0000313" key="3">
    <source>
        <dbReference type="EMBL" id="EFY89745.1"/>
    </source>
</evidence>
<sequence length="258" mass="28747">MASKPKELSGPSFEAMVRLETGHHAAGMSKICFHLDEAAKYVSNARQADILAEYIECFSTGSLEAYRNPQKSWVADIFPRVETILGFVEPYGDPYGVRAEWEGVVCIPDPDETYKLKALVEKSTIYNDTTPITADDLIYYTYLHIGVEGMPALRTFNVRDNIWGQPHARFEPRFAILKHSLLDGGGVLAVSHDAQAETVHVSVDRSKISSHGKPSLGRMLCCIQIWRCIADVESCRSFYQPLSAADGAHKTWRHIVAS</sequence>
<dbReference type="GO" id="GO:0005737">
    <property type="term" value="C:cytoplasm"/>
    <property type="evidence" value="ECO:0007669"/>
    <property type="project" value="TreeGrafter"/>
</dbReference>
<dbReference type="GO" id="GO:0046872">
    <property type="term" value="F:metal ion binding"/>
    <property type="evidence" value="ECO:0007669"/>
    <property type="project" value="UniProtKB-KW"/>
</dbReference>
<evidence type="ECO:0000256" key="2">
    <source>
        <dbReference type="ARBA" id="ARBA00022801"/>
    </source>
</evidence>
<evidence type="ECO:0000313" key="4">
    <source>
        <dbReference type="Proteomes" id="UP000002499"/>
    </source>
</evidence>
<dbReference type="PANTHER" id="PTHR23422">
    <property type="entry name" value="DIPEPTIDYL PEPTIDASE III-RELATED"/>
    <property type="match status" value="1"/>
</dbReference>
<dbReference type="InterPro" id="IPR039461">
    <property type="entry name" value="Peptidase_M49"/>
</dbReference>
<keyword evidence="1" id="KW-0479">Metal-binding</keyword>
<evidence type="ECO:0000256" key="1">
    <source>
        <dbReference type="ARBA" id="ARBA00022723"/>
    </source>
</evidence>
<dbReference type="Pfam" id="PF03571">
    <property type="entry name" value="Peptidase_M49"/>
    <property type="match status" value="2"/>
</dbReference>
<dbReference type="HOGENOM" id="CLU_1078000_0_0_1"/>
<dbReference type="Proteomes" id="UP000002499">
    <property type="component" value="Unassembled WGS sequence"/>
</dbReference>
<keyword evidence="2" id="KW-0378">Hydrolase</keyword>
<dbReference type="eggNOG" id="KOG3675">
    <property type="taxonomic scope" value="Eukaryota"/>
</dbReference>
<dbReference type="GO" id="GO:0008239">
    <property type="term" value="F:dipeptidyl-peptidase activity"/>
    <property type="evidence" value="ECO:0007669"/>
    <property type="project" value="TreeGrafter"/>
</dbReference>
<dbReference type="InParanoid" id="E9E2S9"/>
<dbReference type="EMBL" id="GL698496">
    <property type="protein sequence ID" value="EFY89745.1"/>
    <property type="molecule type" value="Genomic_DNA"/>
</dbReference>
<keyword evidence="4" id="KW-1185">Reference proteome</keyword>
<accession>E9E2S9</accession>
<protein>
    <submittedName>
        <fullName evidence="3">Dipeptidyl peptidase III</fullName>
    </submittedName>
</protein>
<dbReference type="AlphaFoldDB" id="E9E2S9"/>
<dbReference type="PANTHER" id="PTHR23422:SF11">
    <property type="entry name" value="DIPEPTIDYL PEPTIDASE 3"/>
    <property type="match status" value="1"/>
</dbReference>